<feature type="region of interest" description="Disordered" evidence="3">
    <location>
        <begin position="1"/>
        <end position="27"/>
    </location>
</feature>
<comment type="caution">
    <text evidence="5">The sequence shown here is derived from an EMBL/GenBank/DDBJ whole genome shotgun (WGS) entry which is preliminary data.</text>
</comment>
<keyword evidence="2 5" id="KW-0808">Transferase</keyword>
<reference evidence="6" key="1">
    <citation type="journal article" date="2019" name="Int. J. Syst. Evol. Microbiol.">
        <title>The Global Catalogue of Microorganisms (GCM) 10K type strain sequencing project: providing services to taxonomists for standard genome sequencing and annotation.</title>
        <authorList>
            <consortium name="The Broad Institute Genomics Platform"/>
            <consortium name="The Broad Institute Genome Sequencing Center for Infectious Disease"/>
            <person name="Wu L."/>
            <person name="Ma J."/>
        </authorList>
    </citation>
    <scope>NUCLEOTIDE SEQUENCE [LARGE SCALE GENOMIC DNA]</scope>
    <source>
        <strain evidence="6">SYNS20</strain>
    </source>
</reference>
<dbReference type="InterPro" id="IPR008278">
    <property type="entry name" value="4-PPantetheinyl_Trfase_dom"/>
</dbReference>
<dbReference type="Pfam" id="PF01648">
    <property type="entry name" value="ACPS"/>
    <property type="match status" value="1"/>
</dbReference>
<evidence type="ECO:0000256" key="2">
    <source>
        <dbReference type="ARBA" id="ARBA00022679"/>
    </source>
</evidence>
<sequence length="242" mass="25918">MTLPRDPLPHDPLPNDPGARRIAPPPGQDPDAWPQLWICGATDVAAADLALLDADERARADRLRRARDRRLYTTAHVLLRRLIGRHLDRDPAALRYVREPCPGCGAAHGRPALPGAPVHFSLSHSGDHALIALAQRPVGVDLEVLADDTLVDDVMSTLHPQEHAELQELGPGPGRGAAFTRCWTRKEACLKGTGEGLTENAIRTTLVGTGPSPLPVPGWTLLDVPVPGGYAAACAVRARPQD</sequence>
<gene>
    <name evidence="5" type="ORF">ACFQVC_01810</name>
</gene>
<accession>A0ABW2JAB9</accession>
<proteinExistence type="inferred from homology"/>
<protein>
    <submittedName>
        <fullName evidence="5">4'-phosphopantetheinyl transferase family protein</fullName>
    </submittedName>
</protein>
<feature type="domain" description="4'-phosphopantetheinyl transferase" evidence="4">
    <location>
        <begin position="137"/>
        <end position="198"/>
    </location>
</feature>
<dbReference type="PANTHER" id="PTHR12215:SF10">
    <property type="entry name" value="L-AMINOADIPATE-SEMIALDEHYDE DEHYDROGENASE-PHOSPHOPANTETHEINYL TRANSFERASE"/>
    <property type="match status" value="1"/>
</dbReference>
<dbReference type="InterPro" id="IPR037143">
    <property type="entry name" value="4-PPantetheinyl_Trfase_dom_sf"/>
</dbReference>
<evidence type="ECO:0000256" key="3">
    <source>
        <dbReference type="SAM" id="MobiDB-lite"/>
    </source>
</evidence>
<organism evidence="5 6">
    <name type="scientific">Streptomyces monticola</name>
    <dbReference type="NCBI Taxonomy" id="2666263"/>
    <lineage>
        <taxon>Bacteria</taxon>
        <taxon>Bacillati</taxon>
        <taxon>Actinomycetota</taxon>
        <taxon>Actinomycetes</taxon>
        <taxon>Kitasatosporales</taxon>
        <taxon>Streptomycetaceae</taxon>
        <taxon>Streptomyces</taxon>
    </lineage>
</organism>
<comment type="similarity">
    <text evidence="1">Belongs to the P-Pant transferase superfamily. Gsp/Sfp/HetI/AcpT family.</text>
</comment>
<dbReference type="RefSeq" id="WP_381825639.1">
    <property type="nucleotide sequence ID" value="NZ_JBHTCF010000001.1"/>
</dbReference>
<evidence type="ECO:0000313" key="6">
    <source>
        <dbReference type="Proteomes" id="UP001596523"/>
    </source>
</evidence>
<dbReference type="Proteomes" id="UP001596523">
    <property type="component" value="Unassembled WGS sequence"/>
</dbReference>
<name>A0ABW2JAB9_9ACTN</name>
<keyword evidence="6" id="KW-1185">Reference proteome</keyword>
<evidence type="ECO:0000313" key="5">
    <source>
        <dbReference type="EMBL" id="MFC7302953.1"/>
    </source>
</evidence>
<dbReference type="InterPro" id="IPR050559">
    <property type="entry name" value="P-Pant_transferase_sf"/>
</dbReference>
<evidence type="ECO:0000256" key="1">
    <source>
        <dbReference type="ARBA" id="ARBA00010990"/>
    </source>
</evidence>
<dbReference type="EMBL" id="JBHTCF010000001">
    <property type="protein sequence ID" value="MFC7302953.1"/>
    <property type="molecule type" value="Genomic_DNA"/>
</dbReference>
<evidence type="ECO:0000259" key="4">
    <source>
        <dbReference type="Pfam" id="PF01648"/>
    </source>
</evidence>
<dbReference type="GO" id="GO:0016740">
    <property type="term" value="F:transferase activity"/>
    <property type="evidence" value="ECO:0007669"/>
    <property type="project" value="UniProtKB-KW"/>
</dbReference>
<dbReference type="Gene3D" id="3.90.470.20">
    <property type="entry name" value="4'-phosphopantetheinyl transferase domain"/>
    <property type="match status" value="1"/>
</dbReference>
<dbReference type="PANTHER" id="PTHR12215">
    <property type="entry name" value="PHOSPHOPANTETHEINE TRANSFERASE"/>
    <property type="match status" value="1"/>
</dbReference>
<dbReference type="SUPFAM" id="SSF56214">
    <property type="entry name" value="4'-phosphopantetheinyl transferase"/>
    <property type="match status" value="2"/>
</dbReference>